<keyword evidence="3" id="KW-1185">Reference proteome</keyword>
<dbReference type="RefSeq" id="WP_344809001.1">
    <property type="nucleotide sequence ID" value="NZ_BAABAB010000049.1"/>
</dbReference>
<name>A0ABP7ARP1_9ACTN</name>
<evidence type="ECO:0000256" key="1">
    <source>
        <dbReference type="SAM" id="Phobius"/>
    </source>
</evidence>
<keyword evidence="1" id="KW-0812">Transmembrane</keyword>
<evidence type="ECO:0000313" key="3">
    <source>
        <dbReference type="Proteomes" id="UP001501490"/>
    </source>
</evidence>
<protein>
    <submittedName>
        <fullName evidence="2">Uncharacterized protein</fullName>
    </submittedName>
</protein>
<organism evidence="2 3">
    <name type="scientific">Microlunatus ginsengisoli</name>
    <dbReference type="NCBI Taxonomy" id="363863"/>
    <lineage>
        <taxon>Bacteria</taxon>
        <taxon>Bacillati</taxon>
        <taxon>Actinomycetota</taxon>
        <taxon>Actinomycetes</taxon>
        <taxon>Propionibacteriales</taxon>
        <taxon>Propionibacteriaceae</taxon>
        <taxon>Microlunatus</taxon>
    </lineage>
</organism>
<reference evidence="3" key="1">
    <citation type="journal article" date="2019" name="Int. J. Syst. Evol. Microbiol.">
        <title>The Global Catalogue of Microorganisms (GCM) 10K type strain sequencing project: providing services to taxonomists for standard genome sequencing and annotation.</title>
        <authorList>
            <consortium name="The Broad Institute Genomics Platform"/>
            <consortium name="The Broad Institute Genome Sequencing Center for Infectious Disease"/>
            <person name="Wu L."/>
            <person name="Ma J."/>
        </authorList>
    </citation>
    <scope>NUCLEOTIDE SEQUENCE [LARGE SCALE GENOMIC DNA]</scope>
    <source>
        <strain evidence="3">JCM 16929</strain>
    </source>
</reference>
<evidence type="ECO:0000313" key="2">
    <source>
        <dbReference type="EMBL" id="GAA3638348.1"/>
    </source>
</evidence>
<keyword evidence="1" id="KW-0472">Membrane</keyword>
<proteinExistence type="predicted"/>
<comment type="caution">
    <text evidence="2">The sequence shown here is derived from an EMBL/GenBank/DDBJ whole genome shotgun (WGS) entry which is preliminary data.</text>
</comment>
<feature type="transmembrane region" description="Helical" evidence="1">
    <location>
        <begin position="12"/>
        <end position="32"/>
    </location>
</feature>
<dbReference type="Proteomes" id="UP001501490">
    <property type="component" value="Unassembled WGS sequence"/>
</dbReference>
<keyword evidence="1" id="KW-1133">Transmembrane helix</keyword>
<accession>A0ABP7ARP1</accession>
<gene>
    <name evidence="2" type="ORF">GCM10022236_45940</name>
</gene>
<dbReference type="EMBL" id="BAABAB010000049">
    <property type="protein sequence ID" value="GAA3638348.1"/>
    <property type="molecule type" value="Genomic_DNA"/>
</dbReference>
<sequence>MNIHVDWTSLLVVAVVSIVSTVIFTALLSGGIRYVSLAAVRANQRQSSVVPRLAGLSLLGLAGLLVLFGIYLIVPFFH</sequence>
<feature type="transmembrane region" description="Helical" evidence="1">
    <location>
        <begin position="53"/>
        <end position="74"/>
    </location>
</feature>